<feature type="transmembrane region" description="Helical" evidence="1">
    <location>
        <begin position="40"/>
        <end position="64"/>
    </location>
</feature>
<comment type="caution">
    <text evidence="3">The sequence shown here is derived from an EMBL/GenBank/DDBJ whole genome shotgun (WGS) entry which is preliminary data.</text>
</comment>
<dbReference type="InterPro" id="IPR052173">
    <property type="entry name" value="Beta-lactam_resp_regulator"/>
</dbReference>
<dbReference type="OrthoDB" id="219918at2"/>
<name>A0A5C6ETJ6_9BACT</name>
<keyword evidence="4" id="KW-1185">Reference proteome</keyword>
<feature type="domain" description="Peptidase M56" evidence="2">
    <location>
        <begin position="81"/>
        <end position="247"/>
    </location>
</feature>
<organism evidence="3 4">
    <name type="scientific">Rubripirellula reticaptiva</name>
    <dbReference type="NCBI Taxonomy" id="2528013"/>
    <lineage>
        <taxon>Bacteria</taxon>
        <taxon>Pseudomonadati</taxon>
        <taxon>Planctomycetota</taxon>
        <taxon>Planctomycetia</taxon>
        <taxon>Pirellulales</taxon>
        <taxon>Pirellulaceae</taxon>
        <taxon>Rubripirellula</taxon>
    </lineage>
</organism>
<dbReference type="AlphaFoldDB" id="A0A5C6ETJ6"/>
<dbReference type="Proteomes" id="UP000317977">
    <property type="component" value="Unassembled WGS sequence"/>
</dbReference>
<keyword evidence="1" id="KW-0472">Membrane</keyword>
<dbReference type="InterPro" id="IPR008756">
    <property type="entry name" value="Peptidase_M56"/>
</dbReference>
<feature type="transmembrane region" description="Helical" evidence="1">
    <location>
        <begin position="6"/>
        <end position="28"/>
    </location>
</feature>
<protein>
    <submittedName>
        <fullName evidence="3">Regulatory protein BlaR1</fullName>
    </submittedName>
</protein>
<keyword evidence="1" id="KW-1133">Transmembrane helix</keyword>
<dbReference type="PANTHER" id="PTHR34978">
    <property type="entry name" value="POSSIBLE SENSOR-TRANSDUCER PROTEIN BLAR"/>
    <property type="match status" value="1"/>
</dbReference>
<gene>
    <name evidence="3" type="primary">blaR1_2</name>
    <name evidence="3" type="ORF">Poly59_29990</name>
</gene>
<proteinExistence type="predicted"/>
<keyword evidence="1" id="KW-0812">Transmembrane</keyword>
<sequence>MSDPEIIIAVATGVILYTSGILVCVSLLETLADDTKFACWLWTLGLWLSLVFPIVLVLIPSARIEFAKGPGFLNSVAEQNGIDIVLLSVWGIGTSIVAALRLSARCLLSRWIRSTCCDLADDELTQIGRIVPELSVATRIVATNASIGPFCYSQGQCTIVLPCYLLNESDQVIRHTILHEIAHFQHEHPRQLRLQNLCTAVYWFHPVVWWAARRADLAREYLCDEVVVRSEGDVANYLRSLATVAQRSTERDRQEDGLGISRRSSLVRRSKRLVQLAGRNNESENPWRKYAALIVLVILVAAITIWAYLALIKRSLGSVNQKGSCRGEFSFEMDQNRIRFVR</sequence>
<evidence type="ECO:0000259" key="2">
    <source>
        <dbReference type="Pfam" id="PF05569"/>
    </source>
</evidence>
<dbReference type="EMBL" id="SJPX01000003">
    <property type="protein sequence ID" value="TWU51407.1"/>
    <property type="molecule type" value="Genomic_DNA"/>
</dbReference>
<dbReference type="Pfam" id="PF05569">
    <property type="entry name" value="Peptidase_M56"/>
    <property type="match status" value="1"/>
</dbReference>
<evidence type="ECO:0000313" key="3">
    <source>
        <dbReference type="EMBL" id="TWU51407.1"/>
    </source>
</evidence>
<dbReference type="CDD" id="cd07341">
    <property type="entry name" value="M56_BlaR1_MecR1_like"/>
    <property type="match status" value="1"/>
</dbReference>
<evidence type="ECO:0000313" key="4">
    <source>
        <dbReference type="Proteomes" id="UP000317977"/>
    </source>
</evidence>
<feature type="transmembrane region" description="Helical" evidence="1">
    <location>
        <begin position="84"/>
        <end position="104"/>
    </location>
</feature>
<reference evidence="3 4" key="1">
    <citation type="submission" date="2019-02" db="EMBL/GenBank/DDBJ databases">
        <title>Deep-cultivation of Planctomycetes and their phenomic and genomic characterization uncovers novel biology.</title>
        <authorList>
            <person name="Wiegand S."/>
            <person name="Jogler M."/>
            <person name="Boedeker C."/>
            <person name="Pinto D."/>
            <person name="Vollmers J."/>
            <person name="Rivas-Marin E."/>
            <person name="Kohn T."/>
            <person name="Peeters S.H."/>
            <person name="Heuer A."/>
            <person name="Rast P."/>
            <person name="Oberbeckmann S."/>
            <person name="Bunk B."/>
            <person name="Jeske O."/>
            <person name="Meyerdierks A."/>
            <person name="Storesund J.E."/>
            <person name="Kallscheuer N."/>
            <person name="Luecker S."/>
            <person name="Lage O.M."/>
            <person name="Pohl T."/>
            <person name="Merkel B.J."/>
            <person name="Hornburger P."/>
            <person name="Mueller R.-W."/>
            <person name="Bruemmer F."/>
            <person name="Labrenz M."/>
            <person name="Spormann A.M."/>
            <person name="Op Den Camp H."/>
            <person name="Overmann J."/>
            <person name="Amann R."/>
            <person name="Jetten M.S.M."/>
            <person name="Mascher T."/>
            <person name="Medema M.H."/>
            <person name="Devos D.P."/>
            <person name="Kaster A.-K."/>
            <person name="Ovreas L."/>
            <person name="Rohde M."/>
            <person name="Galperin M.Y."/>
            <person name="Jogler C."/>
        </authorList>
    </citation>
    <scope>NUCLEOTIDE SEQUENCE [LARGE SCALE GENOMIC DNA]</scope>
    <source>
        <strain evidence="3 4">Poly59</strain>
    </source>
</reference>
<accession>A0A5C6ETJ6</accession>
<evidence type="ECO:0000256" key="1">
    <source>
        <dbReference type="SAM" id="Phobius"/>
    </source>
</evidence>
<dbReference type="RefSeq" id="WP_146534773.1">
    <property type="nucleotide sequence ID" value="NZ_SJPX01000003.1"/>
</dbReference>
<dbReference type="PANTHER" id="PTHR34978:SF3">
    <property type="entry name" value="SLR0241 PROTEIN"/>
    <property type="match status" value="1"/>
</dbReference>
<feature type="transmembrane region" description="Helical" evidence="1">
    <location>
        <begin position="290"/>
        <end position="312"/>
    </location>
</feature>